<evidence type="ECO:0000256" key="6">
    <source>
        <dbReference type="ARBA" id="ARBA00022958"/>
    </source>
</evidence>
<evidence type="ECO:0000256" key="9">
    <source>
        <dbReference type="ARBA" id="ARBA00023136"/>
    </source>
</evidence>
<dbReference type="Proteomes" id="UP001396334">
    <property type="component" value="Unassembled WGS sequence"/>
</dbReference>
<feature type="transmembrane region" description="Helical" evidence="12">
    <location>
        <begin position="21"/>
        <end position="39"/>
    </location>
</feature>
<dbReference type="Pfam" id="PF01699">
    <property type="entry name" value="Na_Ca_ex"/>
    <property type="match status" value="1"/>
</dbReference>
<evidence type="ECO:0000256" key="5">
    <source>
        <dbReference type="ARBA" id="ARBA00022692"/>
    </source>
</evidence>
<evidence type="ECO:0000259" key="13">
    <source>
        <dbReference type="Pfam" id="PF01699"/>
    </source>
</evidence>
<sequence length="137" mass="15021">MPIYLPRRLKIPIACQDRWSKPIAVVSITLAPILLSILWDLQDESAKLGLNFNSVLVVYGIGVVVGTGLRVVAYLKTAKSSPLKSCFLPWLAGGFLMSVIWSYIVAKELVGLLISLGYILEIKYSILGLTVLAWGKC</sequence>
<comment type="subcellular location">
    <subcellularLocation>
        <location evidence="1">Membrane</location>
        <topology evidence="1">Multi-pass membrane protein</topology>
    </subcellularLocation>
</comment>
<dbReference type="InterPro" id="IPR004837">
    <property type="entry name" value="NaCa_Exmemb"/>
</dbReference>
<dbReference type="PANTHER" id="PTHR12266:SF18">
    <property type="entry name" value="CATION_CALCIUM EXCHANGER 2"/>
    <property type="match status" value="1"/>
</dbReference>
<evidence type="ECO:0000256" key="7">
    <source>
        <dbReference type="ARBA" id="ARBA00022989"/>
    </source>
</evidence>
<keyword evidence="4" id="KW-0633">Potassium transport</keyword>
<evidence type="ECO:0000256" key="4">
    <source>
        <dbReference type="ARBA" id="ARBA00022538"/>
    </source>
</evidence>
<feature type="transmembrane region" description="Helical" evidence="12">
    <location>
        <begin position="87"/>
        <end position="106"/>
    </location>
</feature>
<feature type="transmembrane region" description="Helical" evidence="12">
    <location>
        <begin position="112"/>
        <end position="134"/>
    </location>
</feature>
<keyword evidence="2" id="KW-0813">Transport</keyword>
<proteinExistence type="inferred from homology"/>
<organism evidence="14 15">
    <name type="scientific">Hibiscus sabdariffa</name>
    <name type="common">roselle</name>
    <dbReference type="NCBI Taxonomy" id="183260"/>
    <lineage>
        <taxon>Eukaryota</taxon>
        <taxon>Viridiplantae</taxon>
        <taxon>Streptophyta</taxon>
        <taxon>Embryophyta</taxon>
        <taxon>Tracheophyta</taxon>
        <taxon>Spermatophyta</taxon>
        <taxon>Magnoliopsida</taxon>
        <taxon>eudicotyledons</taxon>
        <taxon>Gunneridae</taxon>
        <taxon>Pentapetalae</taxon>
        <taxon>rosids</taxon>
        <taxon>malvids</taxon>
        <taxon>Malvales</taxon>
        <taxon>Malvaceae</taxon>
        <taxon>Malvoideae</taxon>
        <taxon>Hibiscus</taxon>
    </lineage>
</organism>
<evidence type="ECO:0000256" key="11">
    <source>
        <dbReference type="ARBA" id="ARBA00038187"/>
    </source>
</evidence>
<dbReference type="EMBL" id="JBBPBN010000003">
    <property type="protein sequence ID" value="KAK9043586.1"/>
    <property type="molecule type" value="Genomic_DNA"/>
</dbReference>
<evidence type="ECO:0000256" key="12">
    <source>
        <dbReference type="SAM" id="Phobius"/>
    </source>
</evidence>
<feature type="domain" description="Sodium/calcium exchanger membrane region" evidence="13">
    <location>
        <begin position="91"/>
        <end position="135"/>
    </location>
</feature>
<comment type="similarity">
    <text evidence="11">Belongs to the Ca(2+):cation antiporter (CaCA) (TC 2.A.19) family. Cation/calcium exchanger (CCX) subfamily.</text>
</comment>
<keyword evidence="5 12" id="KW-0812">Transmembrane</keyword>
<gene>
    <name evidence="14" type="ORF">V6N11_071922</name>
</gene>
<reference evidence="14 15" key="1">
    <citation type="journal article" date="2024" name="G3 (Bethesda)">
        <title>Genome assembly of Hibiscus sabdariffa L. provides insights into metabolisms of medicinal natural products.</title>
        <authorList>
            <person name="Kim T."/>
        </authorList>
    </citation>
    <scope>NUCLEOTIDE SEQUENCE [LARGE SCALE GENOMIC DNA]</scope>
    <source>
        <strain evidence="14">TK-2024</strain>
        <tissue evidence="14">Old leaves</tissue>
    </source>
</reference>
<keyword evidence="15" id="KW-1185">Reference proteome</keyword>
<name>A0ABR2U1H6_9ROSI</name>
<keyword evidence="10" id="KW-0406">Ion transport</keyword>
<evidence type="ECO:0000313" key="15">
    <source>
        <dbReference type="Proteomes" id="UP001396334"/>
    </source>
</evidence>
<evidence type="ECO:0000256" key="8">
    <source>
        <dbReference type="ARBA" id="ARBA00023053"/>
    </source>
</evidence>
<keyword evidence="9 12" id="KW-0472">Membrane</keyword>
<evidence type="ECO:0000256" key="1">
    <source>
        <dbReference type="ARBA" id="ARBA00004141"/>
    </source>
</evidence>
<keyword evidence="8" id="KW-0915">Sodium</keyword>
<evidence type="ECO:0000256" key="2">
    <source>
        <dbReference type="ARBA" id="ARBA00022448"/>
    </source>
</evidence>
<dbReference type="PANTHER" id="PTHR12266">
    <property type="entry name" value="NA+/CA2+ K+ INDEPENDENT EXCHANGER"/>
    <property type="match status" value="1"/>
</dbReference>
<evidence type="ECO:0000313" key="14">
    <source>
        <dbReference type="EMBL" id="KAK9043586.1"/>
    </source>
</evidence>
<keyword evidence="10" id="KW-0739">Sodium transport</keyword>
<keyword evidence="6" id="KW-0630">Potassium</keyword>
<feature type="transmembrane region" description="Helical" evidence="12">
    <location>
        <begin position="51"/>
        <end position="75"/>
    </location>
</feature>
<evidence type="ECO:0000256" key="3">
    <source>
        <dbReference type="ARBA" id="ARBA00022449"/>
    </source>
</evidence>
<keyword evidence="7 12" id="KW-1133">Transmembrane helix</keyword>
<dbReference type="InterPro" id="IPR051359">
    <property type="entry name" value="CaCA_antiporter"/>
</dbReference>
<comment type="caution">
    <text evidence="14">The sequence shown here is derived from an EMBL/GenBank/DDBJ whole genome shotgun (WGS) entry which is preliminary data.</text>
</comment>
<accession>A0ABR2U1H6</accession>
<protein>
    <recommendedName>
        <fullName evidence="13">Sodium/calcium exchanger membrane region domain-containing protein</fullName>
    </recommendedName>
</protein>
<evidence type="ECO:0000256" key="10">
    <source>
        <dbReference type="ARBA" id="ARBA00023201"/>
    </source>
</evidence>
<keyword evidence="3" id="KW-0050">Antiport</keyword>